<dbReference type="PANTHER" id="PTHR42709">
    <property type="entry name" value="ALKALINE PHOSPHATASE LIKE PROTEIN"/>
    <property type="match status" value="1"/>
</dbReference>
<dbReference type="EMBL" id="FUXP01000001">
    <property type="protein sequence ID" value="SJZ76196.1"/>
    <property type="molecule type" value="Genomic_DNA"/>
</dbReference>
<feature type="transmembrane region" description="Helical" evidence="6">
    <location>
        <begin position="50"/>
        <end position="72"/>
    </location>
</feature>
<evidence type="ECO:0000256" key="6">
    <source>
        <dbReference type="SAM" id="Phobius"/>
    </source>
</evidence>
<dbReference type="InterPro" id="IPR051311">
    <property type="entry name" value="DedA_domain"/>
</dbReference>
<dbReference type="Pfam" id="PF09335">
    <property type="entry name" value="VTT_dom"/>
    <property type="match status" value="1"/>
</dbReference>
<keyword evidence="3 6" id="KW-0812">Transmembrane</keyword>
<dbReference type="AlphaFoldDB" id="A0A1T4NAR8"/>
<evidence type="ECO:0000256" key="2">
    <source>
        <dbReference type="ARBA" id="ARBA00022475"/>
    </source>
</evidence>
<feature type="transmembrane region" description="Helical" evidence="6">
    <location>
        <begin position="12"/>
        <end position="30"/>
    </location>
</feature>
<protein>
    <submittedName>
        <fullName evidence="8">Membrane protein DedA, SNARE-associated domain</fullName>
    </submittedName>
</protein>
<name>A0A1T4NAR8_9GAMM</name>
<dbReference type="Proteomes" id="UP000190061">
    <property type="component" value="Unassembled WGS sequence"/>
</dbReference>
<keyword evidence="2" id="KW-1003">Cell membrane</keyword>
<feature type="transmembrane region" description="Helical" evidence="6">
    <location>
        <begin position="140"/>
        <end position="160"/>
    </location>
</feature>
<keyword evidence="4 6" id="KW-1133">Transmembrane helix</keyword>
<proteinExistence type="predicted"/>
<dbReference type="GO" id="GO:0005886">
    <property type="term" value="C:plasma membrane"/>
    <property type="evidence" value="ECO:0007669"/>
    <property type="project" value="UniProtKB-SubCell"/>
</dbReference>
<sequence length="202" mass="22115">MGDWITSTITRMGELGVFLLTLLETVFPPIPSELVMPLAGYLASSGDMSLWGAIVAGTAGSLLGALVLYWIGRKVGKERLMKFADRHGRWLTLSRKDIERASGWFDRHGGWAVFVCRLIPGLRSLISIPAGIQGMSLLPFLLYTAAGSLAWTALLVYLGYLLGGNFERVGDWVGPISNVVLGGIAIWYVWRVVTHKDAAHRD</sequence>
<feature type="transmembrane region" description="Helical" evidence="6">
    <location>
        <begin position="172"/>
        <end position="190"/>
    </location>
</feature>
<evidence type="ECO:0000256" key="3">
    <source>
        <dbReference type="ARBA" id="ARBA00022692"/>
    </source>
</evidence>
<reference evidence="8 9" key="1">
    <citation type="submission" date="2017-02" db="EMBL/GenBank/DDBJ databases">
        <authorList>
            <person name="Peterson S.W."/>
        </authorList>
    </citation>
    <scope>NUCLEOTIDE SEQUENCE [LARGE SCALE GENOMIC DNA]</scope>
    <source>
        <strain evidence="8 9">DSM 21749</strain>
    </source>
</reference>
<evidence type="ECO:0000313" key="9">
    <source>
        <dbReference type="Proteomes" id="UP000190061"/>
    </source>
</evidence>
<evidence type="ECO:0000256" key="4">
    <source>
        <dbReference type="ARBA" id="ARBA00022989"/>
    </source>
</evidence>
<keyword evidence="5 6" id="KW-0472">Membrane</keyword>
<feature type="domain" description="VTT" evidence="7">
    <location>
        <begin position="30"/>
        <end position="161"/>
    </location>
</feature>
<dbReference type="STRING" id="1122188.SAMN02745674_00802"/>
<evidence type="ECO:0000313" key="8">
    <source>
        <dbReference type="EMBL" id="SJZ76196.1"/>
    </source>
</evidence>
<accession>A0A1T4NAR8</accession>
<gene>
    <name evidence="8" type="ORF">SAMN02745674_00802</name>
</gene>
<evidence type="ECO:0000259" key="7">
    <source>
        <dbReference type="Pfam" id="PF09335"/>
    </source>
</evidence>
<keyword evidence="9" id="KW-1185">Reference proteome</keyword>
<evidence type="ECO:0000256" key="1">
    <source>
        <dbReference type="ARBA" id="ARBA00004651"/>
    </source>
</evidence>
<evidence type="ECO:0000256" key="5">
    <source>
        <dbReference type="ARBA" id="ARBA00023136"/>
    </source>
</evidence>
<dbReference type="InterPro" id="IPR032816">
    <property type="entry name" value="VTT_dom"/>
</dbReference>
<comment type="subcellular location">
    <subcellularLocation>
        <location evidence="1">Cell membrane</location>
        <topology evidence="1">Multi-pass membrane protein</topology>
    </subcellularLocation>
</comment>
<dbReference type="RefSeq" id="WP_078757364.1">
    <property type="nucleotide sequence ID" value="NZ_FUXP01000001.1"/>
</dbReference>
<organism evidence="8 9">
    <name type="scientific">Lysobacter spongiicola DSM 21749</name>
    <dbReference type="NCBI Taxonomy" id="1122188"/>
    <lineage>
        <taxon>Bacteria</taxon>
        <taxon>Pseudomonadati</taxon>
        <taxon>Pseudomonadota</taxon>
        <taxon>Gammaproteobacteria</taxon>
        <taxon>Lysobacterales</taxon>
        <taxon>Lysobacteraceae</taxon>
        <taxon>Novilysobacter</taxon>
    </lineage>
</organism>
<dbReference type="PANTHER" id="PTHR42709:SF6">
    <property type="entry name" value="UNDECAPRENYL PHOSPHATE TRANSPORTER A"/>
    <property type="match status" value="1"/>
</dbReference>
<dbReference type="OrthoDB" id="9780918at2"/>